<comment type="caution">
    <text evidence="9">The sequence shown here is derived from an EMBL/GenBank/DDBJ whole genome shotgun (WGS) entry which is preliminary data.</text>
</comment>
<comment type="subcellular location">
    <subcellularLocation>
        <location evidence="1">Cytoplasm</location>
    </subcellularLocation>
</comment>
<dbReference type="PROSITE" id="PS50995">
    <property type="entry name" value="HTH_MARR_2"/>
    <property type="match status" value="1"/>
</dbReference>
<dbReference type="Gene3D" id="1.10.10.10">
    <property type="entry name" value="Winged helix-like DNA-binding domain superfamily/Winged helix DNA-binding domain"/>
    <property type="match status" value="1"/>
</dbReference>
<dbReference type="GO" id="GO:0003677">
    <property type="term" value="F:DNA binding"/>
    <property type="evidence" value="ECO:0007669"/>
    <property type="project" value="UniProtKB-KW"/>
</dbReference>
<gene>
    <name evidence="9" type="ORF">PEPNEM18_00722</name>
</gene>
<evidence type="ECO:0000256" key="5">
    <source>
        <dbReference type="ARBA" id="ARBA00046337"/>
    </source>
</evidence>
<evidence type="ECO:0000256" key="7">
    <source>
        <dbReference type="ARBA" id="ARBA00047207"/>
    </source>
</evidence>
<accession>A0A6V6Y1E9</accession>
<evidence type="ECO:0000256" key="1">
    <source>
        <dbReference type="ARBA" id="ARBA00004496"/>
    </source>
</evidence>
<dbReference type="SMART" id="SM00347">
    <property type="entry name" value="HTH_MARR"/>
    <property type="match status" value="1"/>
</dbReference>
<dbReference type="SUPFAM" id="SSF46785">
    <property type="entry name" value="Winged helix' DNA-binding domain"/>
    <property type="match status" value="1"/>
</dbReference>
<dbReference type="GO" id="GO:0005737">
    <property type="term" value="C:cytoplasm"/>
    <property type="evidence" value="ECO:0007669"/>
    <property type="project" value="UniProtKB-SubCell"/>
</dbReference>
<evidence type="ECO:0000256" key="4">
    <source>
        <dbReference type="ARBA" id="ARBA00023163"/>
    </source>
</evidence>
<sequence>MEVREFLWTYWNLLKEAYDTKSSLTDYFSKNYTLTQLQLLVLGKIDSLEDTSIRSIARSLHRDHGNISKVCTVLEQKGYVYRKRSMTDSRVVNIYLTKQGEDYIGEVSSIMAPLYNKLGNYLTDGDLQFLLKSMETIDSLFNESEKVKEIQDQQRLARKEEQRLLKK</sequence>
<keyword evidence="2" id="KW-0805">Transcription regulation</keyword>
<dbReference type="Pfam" id="PF22381">
    <property type="entry name" value="Staph_reg_Sar_Rot"/>
    <property type="match status" value="1"/>
</dbReference>
<dbReference type="PANTHER" id="PTHR42756">
    <property type="entry name" value="TRANSCRIPTIONAL REGULATOR, MARR"/>
    <property type="match status" value="1"/>
</dbReference>
<protein>
    <recommendedName>
        <fullName evidence="6">HTH-type transcriptional regulator SarZ</fullName>
    </recommendedName>
    <alternativeName>
        <fullName evidence="7">Staphylococcal accessory regulator Z</fullName>
    </alternativeName>
</protein>
<name>A0A6V6Y1E9_9FIRM</name>
<dbReference type="RefSeq" id="WP_180499335.1">
    <property type="nucleotide sequence ID" value="NZ_CAIJCS010000016.1"/>
</dbReference>
<dbReference type="EMBL" id="CAIJCS010000016">
    <property type="protein sequence ID" value="CAC9928656.1"/>
    <property type="molecule type" value="Genomic_DNA"/>
</dbReference>
<dbReference type="InterPro" id="IPR036388">
    <property type="entry name" value="WH-like_DNA-bd_sf"/>
</dbReference>
<evidence type="ECO:0000313" key="10">
    <source>
        <dbReference type="Proteomes" id="UP000586454"/>
    </source>
</evidence>
<dbReference type="GO" id="GO:0003700">
    <property type="term" value="F:DNA-binding transcription factor activity"/>
    <property type="evidence" value="ECO:0007669"/>
    <property type="project" value="InterPro"/>
</dbReference>
<feature type="domain" description="HTH marR-type" evidence="8">
    <location>
        <begin position="1"/>
        <end position="139"/>
    </location>
</feature>
<keyword evidence="3" id="KW-0238">DNA-binding</keyword>
<dbReference type="InterPro" id="IPR036390">
    <property type="entry name" value="WH_DNA-bd_sf"/>
</dbReference>
<evidence type="ECO:0000256" key="2">
    <source>
        <dbReference type="ARBA" id="ARBA00023015"/>
    </source>
</evidence>
<dbReference type="InterPro" id="IPR055166">
    <property type="entry name" value="Transc_reg_Sar_Rot_HTH"/>
</dbReference>
<evidence type="ECO:0000256" key="3">
    <source>
        <dbReference type="ARBA" id="ARBA00023125"/>
    </source>
</evidence>
<dbReference type="InterPro" id="IPR000835">
    <property type="entry name" value="HTH_MarR-typ"/>
</dbReference>
<comment type="similarity">
    <text evidence="5">Belongs to the SarZ family.</text>
</comment>
<evidence type="ECO:0000256" key="6">
    <source>
        <dbReference type="ARBA" id="ARBA00047188"/>
    </source>
</evidence>
<dbReference type="PANTHER" id="PTHR42756:SF1">
    <property type="entry name" value="TRANSCRIPTIONAL REPRESSOR OF EMRAB OPERON"/>
    <property type="match status" value="1"/>
</dbReference>
<dbReference type="AlphaFoldDB" id="A0A6V6Y1E9"/>
<evidence type="ECO:0000259" key="8">
    <source>
        <dbReference type="PROSITE" id="PS50995"/>
    </source>
</evidence>
<reference evidence="9 10" key="1">
    <citation type="submission" date="2020-06" db="EMBL/GenBank/DDBJ databases">
        <authorList>
            <person name="Criscuolo A."/>
        </authorList>
    </citation>
    <scope>NUCLEOTIDE SEQUENCE [LARGE SCALE GENOMIC DNA]</scope>
    <source>
        <strain evidence="9">1804121828</strain>
    </source>
</reference>
<keyword evidence="10" id="KW-1185">Reference proteome</keyword>
<evidence type="ECO:0000313" key="9">
    <source>
        <dbReference type="EMBL" id="CAC9928656.1"/>
    </source>
</evidence>
<dbReference type="Proteomes" id="UP000586454">
    <property type="component" value="Unassembled WGS sequence"/>
</dbReference>
<organism evidence="9 10">
    <name type="scientific">Aedoeadaptatus nemausensis</name>
    <dbReference type="NCBI Taxonomy" id="2582829"/>
    <lineage>
        <taxon>Bacteria</taxon>
        <taxon>Bacillati</taxon>
        <taxon>Bacillota</taxon>
        <taxon>Tissierellia</taxon>
        <taxon>Tissierellales</taxon>
        <taxon>Peptoniphilaceae</taxon>
        <taxon>Aedoeadaptatus</taxon>
    </lineage>
</organism>
<keyword evidence="4" id="KW-0804">Transcription</keyword>
<proteinExistence type="inferred from homology"/>